<accession>A0A2C9LM99</accession>
<sequence>MAQANALIFSFTILCAINVKGTQGQTVMFYENIAEDTNECAETHQPGSNSIVLRGQAHLPTQSNWTSYIIFDQKSDTSNDFKLLCLVDTRSQCASNSVSDICYCQPTQAADTYQFVVNISPVTTEMSGLVRAYLMMKNSTSVFTKTSLSSWRESHTVKTSLTINDEPVGEHCMKTIHGKNLKIEARCTGMRGPCWLELTMDHVTTPIVGNGHIFFEDSVESDSNITVVLRRSRCNKNNFQEMYTCQITTVTSLEVLEASNDTVIIIGVVLAVLVVSIVVIAVVVYKKKCAHREPPNHRIDLESSLENERNIGVKVIHGGPDTLKREKQNLNPNRSLPDFEEDLVRPDNRIDDMTRLLNLAEGSTQDHCTADLEEQTLIETSTHSEFQADYLTSSLLHLNMEGSQDMATAEPNEAAYATSLSQLPCSIDAKTSLETSDSEETQDKYTNQLGKQTPARSCIELTYKDHPKEVMDNFDRVMAEYETKAAMNSMRV</sequence>
<name>A0A2C9LM99_BIOGL</name>
<protein>
    <submittedName>
        <fullName evidence="4">Uncharacterized protein</fullName>
    </submittedName>
</protein>
<evidence type="ECO:0000256" key="3">
    <source>
        <dbReference type="SAM" id="SignalP"/>
    </source>
</evidence>
<dbReference type="KEGG" id="bgt:106051705"/>
<feature type="signal peptide" evidence="3">
    <location>
        <begin position="1"/>
        <end position="24"/>
    </location>
</feature>
<evidence type="ECO:0000313" key="4">
    <source>
        <dbReference type="EnsemblMetazoa" id="BGLB032801-PA"/>
    </source>
</evidence>
<dbReference type="EnsemblMetazoa" id="BGLB032801-RA">
    <property type="protein sequence ID" value="BGLB032801-PA"/>
    <property type="gene ID" value="BGLB032801"/>
</dbReference>
<proteinExistence type="predicted"/>
<feature type="transmembrane region" description="Helical" evidence="2">
    <location>
        <begin position="263"/>
        <end position="285"/>
    </location>
</feature>
<evidence type="ECO:0000256" key="2">
    <source>
        <dbReference type="SAM" id="Phobius"/>
    </source>
</evidence>
<dbReference type="OrthoDB" id="10365176at2759"/>
<dbReference type="VEuPathDB" id="VectorBase:BGLAX_042145"/>
<dbReference type="Proteomes" id="UP000076420">
    <property type="component" value="Unassembled WGS sequence"/>
</dbReference>
<feature type="chain" id="PRO_5012293578" evidence="3">
    <location>
        <begin position="25"/>
        <end position="492"/>
    </location>
</feature>
<dbReference type="AlphaFoldDB" id="A0A2C9LM99"/>
<evidence type="ECO:0000313" key="5">
    <source>
        <dbReference type="Proteomes" id="UP000076420"/>
    </source>
</evidence>
<keyword evidence="2" id="KW-0812">Transmembrane</keyword>
<dbReference type="VEuPathDB" id="VectorBase:BGLB032801"/>
<keyword evidence="2" id="KW-0472">Membrane</keyword>
<reference evidence="4" key="1">
    <citation type="submission" date="2020-05" db="UniProtKB">
        <authorList>
            <consortium name="EnsemblMetazoa"/>
        </authorList>
    </citation>
    <scope>IDENTIFICATION</scope>
    <source>
        <strain evidence="4">BB02</strain>
    </source>
</reference>
<keyword evidence="2" id="KW-1133">Transmembrane helix</keyword>
<keyword evidence="3" id="KW-0732">Signal</keyword>
<gene>
    <name evidence="4" type="primary">106051705</name>
</gene>
<evidence type="ECO:0000256" key="1">
    <source>
        <dbReference type="SAM" id="MobiDB-lite"/>
    </source>
</evidence>
<feature type="region of interest" description="Disordered" evidence="1">
    <location>
        <begin position="432"/>
        <end position="451"/>
    </location>
</feature>
<organism evidence="4 5">
    <name type="scientific">Biomphalaria glabrata</name>
    <name type="common">Bloodfluke planorb</name>
    <name type="synonym">Freshwater snail</name>
    <dbReference type="NCBI Taxonomy" id="6526"/>
    <lineage>
        <taxon>Eukaryota</taxon>
        <taxon>Metazoa</taxon>
        <taxon>Spiralia</taxon>
        <taxon>Lophotrochozoa</taxon>
        <taxon>Mollusca</taxon>
        <taxon>Gastropoda</taxon>
        <taxon>Heterobranchia</taxon>
        <taxon>Euthyneura</taxon>
        <taxon>Panpulmonata</taxon>
        <taxon>Hygrophila</taxon>
        <taxon>Lymnaeoidea</taxon>
        <taxon>Planorbidae</taxon>
        <taxon>Biomphalaria</taxon>
    </lineage>
</organism>